<protein>
    <submittedName>
        <fullName evidence="1">10401_t:CDS:1</fullName>
    </submittedName>
</protein>
<comment type="caution">
    <text evidence="1">The sequence shown here is derived from an EMBL/GenBank/DDBJ whole genome shotgun (WGS) entry which is preliminary data.</text>
</comment>
<reference evidence="1" key="1">
    <citation type="submission" date="2021-06" db="EMBL/GenBank/DDBJ databases">
        <authorList>
            <person name="Kallberg Y."/>
            <person name="Tangrot J."/>
            <person name="Rosling A."/>
        </authorList>
    </citation>
    <scope>NUCLEOTIDE SEQUENCE</scope>
    <source>
        <strain evidence="1">CL356</strain>
    </source>
</reference>
<gene>
    <name evidence="1" type="ORF">ACOLOM_LOCUS6509</name>
</gene>
<evidence type="ECO:0000313" key="1">
    <source>
        <dbReference type="EMBL" id="CAG8596175.1"/>
    </source>
</evidence>
<sequence>MPLSSDKLTPAEGEENCPQCLHASHQTFTMTNKTVVDTSQCTDRCIVVACEPVEGDSTKTGGACTEEGCDALCQSFFGDPSTWTCDQEDCTPHYPSNWTWVETFPSIANHDKNVEHHPYHPYPVQAGALPVCGETATRPFLIELHWSNISNTTTFPTCNHYIQVATSPPITQHEVIQHTSEPDIDLLLAHLFTNHVPQPEEETPTPVLSHTTSHTSSNDLNDTSSIITSPITPTSGEAPNGTHHACNWADCSQTFTTVDELTDHIAEVHVGHGKSFYDCLWQGCDRHGDNGFPSRQKVLRHIQ</sequence>
<feature type="non-terminal residue" evidence="1">
    <location>
        <position position="303"/>
    </location>
</feature>
<proteinExistence type="predicted"/>
<dbReference type="EMBL" id="CAJVPT010013490">
    <property type="protein sequence ID" value="CAG8596175.1"/>
    <property type="molecule type" value="Genomic_DNA"/>
</dbReference>
<name>A0ACA9MSX8_9GLOM</name>
<organism evidence="1 2">
    <name type="scientific">Acaulospora colombiana</name>
    <dbReference type="NCBI Taxonomy" id="27376"/>
    <lineage>
        <taxon>Eukaryota</taxon>
        <taxon>Fungi</taxon>
        <taxon>Fungi incertae sedis</taxon>
        <taxon>Mucoromycota</taxon>
        <taxon>Glomeromycotina</taxon>
        <taxon>Glomeromycetes</taxon>
        <taxon>Diversisporales</taxon>
        <taxon>Acaulosporaceae</taxon>
        <taxon>Acaulospora</taxon>
    </lineage>
</organism>
<dbReference type="Proteomes" id="UP000789525">
    <property type="component" value="Unassembled WGS sequence"/>
</dbReference>
<evidence type="ECO:0000313" key="2">
    <source>
        <dbReference type="Proteomes" id="UP000789525"/>
    </source>
</evidence>
<keyword evidence="2" id="KW-1185">Reference proteome</keyword>
<accession>A0ACA9MSX8</accession>